<dbReference type="PIRSF" id="PIRSF028704">
    <property type="entry name" value="UPC028704"/>
    <property type="match status" value="1"/>
</dbReference>
<sequence length="405" mass="43354">MTTPIRRSIEVDFLRGAVLIMIALDHICGSSLAKFMLHNYAFCDAAEVFVFLGGYASAAAYAAIEANRGGRAATLRFLSRSVQIYRAYWLTAALMLASGAMIAALRLRTPMLAESEWPLFAAQPGSMIRDIALFRHQPYLAAVLPMYAFFALGAGVAVPYARRAPVVTLFGSLIVWLLAPVLGPLLPSARAGGWGFNPFAWQFMFVCGMLVRLHPVPPAFYASHTARGLMRIAIGTALGFAFSKVVLQTQPMPGIMKQNLAPLRIVSFAALAWPVAVAIQRGWLRALASRMRDVVNVGQQGMPCFVAGAFISIVIDTALRASGPHRMPFVAGLCGDALAIGTVIATARLTRTLKRRAGATRGGPAVSRSGQTSTMPAGIRPTQALQGTDVGAGGLWPRRQPDASR</sequence>
<evidence type="ECO:0000313" key="4">
    <source>
        <dbReference type="Proteomes" id="UP000243096"/>
    </source>
</evidence>
<proteinExistence type="predicted"/>
<feature type="transmembrane region" description="Helical" evidence="2">
    <location>
        <begin position="85"/>
        <end position="105"/>
    </location>
</feature>
<dbReference type="AlphaFoldDB" id="A0A2P5KEC6"/>
<keyword evidence="4" id="KW-1185">Reference proteome</keyword>
<evidence type="ECO:0008006" key="5">
    <source>
        <dbReference type="Google" id="ProtNLM"/>
    </source>
</evidence>
<feature type="transmembrane region" description="Helical" evidence="2">
    <location>
        <begin position="12"/>
        <end position="33"/>
    </location>
</feature>
<name>A0A2P5KEC6_9BURK</name>
<accession>A0A2P5KEC6</accession>
<dbReference type="PANTHER" id="PTHR38592:SF3">
    <property type="entry name" value="BLL4819 PROTEIN"/>
    <property type="match status" value="1"/>
</dbReference>
<comment type="caution">
    <text evidence="3">The sequence shown here is derived from an EMBL/GenBank/DDBJ whole genome shotgun (WGS) entry which is preliminary data.</text>
</comment>
<reference evidence="3 4" key="1">
    <citation type="submission" date="2018-01" db="EMBL/GenBank/DDBJ databases">
        <title>Genomic Encyclopedia of Type Strains, Phase III (KMG-III): the genomes of soil and plant-associated and newly described type strains.</title>
        <authorList>
            <person name="Whitman W."/>
        </authorList>
    </citation>
    <scope>NUCLEOTIDE SEQUENCE [LARGE SCALE GENOMIC DNA]</scope>
    <source>
        <strain evidence="3 4">HKI456</strain>
    </source>
</reference>
<feature type="transmembrane region" description="Helical" evidence="2">
    <location>
        <begin position="139"/>
        <end position="160"/>
    </location>
</feature>
<feature type="region of interest" description="Disordered" evidence="1">
    <location>
        <begin position="355"/>
        <end position="405"/>
    </location>
</feature>
<evidence type="ECO:0000256" key="2">
    <source>
        <dbReference type="SAM" id="Phobius"/>
    </source>
</evidence>
<feature type="transmembrane region" description="Helical" evidence="2">
    <location>
        <begin position="327"/>
        <end position="347"/>
    </location>
</feature>
<dbReference type="PANTHER" id="PTHR38592">
    <property type="entry name" value="BLL4819 PROTEIN"/>
    <property type="match status" value="1"/>
</dbReference>
<feature type="transmembrane region" description="Helical" evidence="2">
    <location>
        <begin position="45"/>
        <end position="64"/>
    </location>
</feature>
<evidence type="ECO:0000256" key="1">
    <source>
        <dbReference type="SAM" id="MobiDB-lite"/>
    </source>
</evidence>
<feature type="transmembrane region" description="Helical" evidence="2">
    <location>
        <begin position="228"/>
        <end position="247"/>
    </location>
</feature>
<feature type="transmembrane region" description="Helical" evidence="2">
    <location>
        <begin position="259"/>
        <end position="279"/>
    </location>
</feature>
<organism evidence="3 4">
    <name type="scientific">Mycetohabitans endofungorum</name>
    <dbReference type="NCBI Taxonomy" id="417203"/>
    <lineage>
        <taxon>Bacteria</taxon>
        <taxon>Pseudomonadati</taxon>
        <taxon>Pseudomonadota</taxon>
        <taxon>Betaproteobacteria</taxon>
        <taxon>Burkholderiales</taxon>
        <taxon>Burkholderiaceae</taxon>
        <taxon>Mycetohabitans</taxon>
    </lineage>
</organism>
<feature type="transmembrane region" description="Helical" evidence="2">
    <location>
        <begin position="167"/>
        <end position="187"/>
    </location>
</feature>
<feature type="transmembrane region" description="Helical" evidence="2">
    <location>
        <begin position="300"/>
        <end position="321"/>
    </location>
</feature>
<dbReference type="InterPro" id="IPR014550">
    <property type="entry name" value="UCP028704_OpgC"/>
</dbReference>
<feature type="transmembrane region" description="Helical" evidence="2">
    <location>
        <begin position="199"/>
        <end position="216"/>
    </location>
</feature>
<keyword evidence="2" id="KW-0472">Membrane</keyword>
<evidence type="ECO:0000313" key="3">
    <source>
        <dbReference type="EMBL" id="PPB85039.1"/>
    </source>
</evidence>
<dbReference type="Proteomes" id="UP000243096">
    <property type="component" value="Unassembled WGS sequence"/>
</dbReference>
<dbReference type="RefSeq" id="WP_104076146.1">
    <property type="nucleotide sequence ID" value="NZ_CP062178.1"/>
</dbReference>
<protein>
    <recommendedName>
        <fullName evidence="5">OpgC protein</fullName>
    </recommendedName>
</protein>
<keyword evidence="2" id="KW-1133">Transmembrane helix</keyword>
<dbReference type="Pfam" id="PF10129">
    <property type="entry name" value="OpgC_C"/>
    <property type="match status" value="1"/>
</dbReference>
<keyword evidence="2" id="KW-0812">Transmembrane</keyword>
<dbReference type="EMBL" id="PRDW01000001">
    <property type="protein sequence ID" value="PPB85039.1"/>
    <property type="molecule type" value="Genomic_DNA"/>
</dbReference>
<gene>
    <name evidence="3" type="ORF">B0O95_101123</name>
</gene>
<dbReference type="OrthoDB" id="9775975at2"/>